<dbReference type="SMART" id="SM00175">
    <property type="entry name" value="RAB"/>
    <property type="match status" value="1"/>
</dbReference>
<gene>
    <name evidence="6" type="ORF">NAPIS_ORF02340</name>
</gene>
<keyword evidence="1 3" id="KW-0547">Nucleotide-binding</keyword>
<evidence type="ECO:0000256" key="2">
    <source>
        <dbReference type="ARBA" id="ARBA00023134"/>
    </source>
</evidence>
<dbReference type="PROSITE" id="PS51417">
    <property type="entry name" value="ARF"/>
    <property type="match status" value="1"/>
</dbReference>
<accession>T0KXJ7</accession>
<sequence>MTFTKLVRKLKQESKQLKIVCIGLDNAGKTTILKNIFNIQTTVEPTFGYSLYRCNYNNQNLHVYDIGGQNIFKEYWNNYFEKCDGIIFVYDLSDTRNYMNDLNKIINEAPGIPILVLGNKSDLIINYEKPTKNTNIFKFSIVSGIDRSTLTEPFDWLIHKCKNNLNLQ</sequence>
<feature type="binding site" evidence="3">
    <location>
        <begin position="119"/>
        <end position="122"/>
    </location>
    <ligand>
        <name>GTP</name>
        <dbReference type="ChEBI" id="CHEBI:37565"/>
    </ligand>
</feature>
<reference evidence="6 7" key="1">
    <citation type="journal article" date="2013" name="BMC Genomics">
        <title>Genome sequencing and comparative genomics of honey bee microsporidia, Nosema apis reveal novel insights into host-parasite interactions.</title>
        <authorList>
            <person name="Chen Yp."/>
            <person name="Pettis J.S."/>
            <person name="Zhao Y."/>
            <person name="Liu X."/>
            <person name="Tallon L.J."/>
            <person name="Sadzewicz L.D."/>
            <person name="Li R."/>
            <person name="Zheng H."/>
            <person name="Huang S."/>
            <person name="Zhang X."/>
            <person name="Hamilton M.C."/>
            <person name="Pernal S.F."/>
            <person name="Melathopoulos A.P."/>
            <person name="Yan X."/>
            <person name="Evans J.D."/>
        </authorList>
    </citation>
    <scope>NUCLEOTIDE SEQUENCE [LARGE SCALE GENOMIC DNA]</scope>
    <source>
        <strain evidence="6 7">BRL 01</strain>
    </source>
</reference>
<evidence type="ECO:0000256" key="1">
    <source>
        <dbReference type="ARBA" id="ARBA00022741"/>
    </source>
</evidence>
<evidence type="ECO:0000256" key="4">
    <source>
        <dbReference type="PIRSR" id="PIRSR606689-2"/>
    </source>
</evidence>
<feature type="binding site" evidence="4">
    <location>
        <position position="30"/>
    </location>
    <ligand>
        <name>Mg(2+)</name>
        <dbReference type="ChEBI" id="CHEBI:18420"/>
    </ligand>
</feature>
<dbReference type="InterPro" id="IPR027417">
    <property type="entry name" value="P-loop_NTPase"/>
</dbReference>
<dbReference type="GO" id="GO:0003924">
    <property type="term" value="F:GTPase activity"/>
    <property type="evidence" value="ECO:0007669"/>
    <property type="project" value="InterPro"/>
</dbReference>
<dbReference type="SMART" id="SM00177">
    <property type="entry name" value="ARF"/>
    <property type="match status" value="1"/>
</dbReference>
<dbReference type="OrthoDB" id="2011769at2759"/>
<dbReference type="PRINTS" id="PR00328">
    <property type="entry name" value="SAR1GTPBP"/>
</dbReference>
<evidence type="ECO:0000256" key="5">
    <source>
        <dbReference type="RuleBase" id="RU003925"/>
    </source>
</evidence>
<dbReference type="AlphaFoldDB" id="T0KXJ7"/>
<dbReference type="Gene3D" id="3.40.50.300">
    <property type="entry name" value="P-loop containing nucleotide triphosphate hydrolases"/>
    <property type="match status" value="1"/>
</dbReference>
<dbReference type="InterPro" id="IPR006689">
    <property type="entry name" value="Small_GTPase_ARF/SAR"/>
</dbReference>
<keyword evidence="4" id="KW-0460">Magnesium</keyword>
<organism evidence="6 7">
    <name type="scientific">Vairimorpha apis BRL 01</name>
    <dbReference type="NCBI Taxonomy" id="1037528"/>
    <lineage>
        <taxon>Eukaryota</taxon>
        <taxon>Fungi</taxon>
        <taxon>Fungi incertae sedis</taxon>
        <taxon>Microsporidia</taxon>
        <taxon>Nosematidae</taxon>
        <taxon>Vairimorpha</taxon>
    </lineage>
</organism>
<dbReference type="EMBL" id="KE647331">
    <property type="protein sequence ID" value="EQB60112.1"/>
    <property type="molecule type" value="Genomic_DNA"/>
</dbReference>
<evidence type="ECO:0000256" key="3">
    <source>
        <dbReference type="PIRSR" id="PIRSR606689-1"/>
    </source>
</evidence>
<keyword evidence="7" id="KW-1185">Reference proteome</keyword>
<dbReference type="InterPro" id="IPR044612">
    <property type="entry name" value="ARL2/3"/>
</dbReference>
<dbReference type="GO" id="GO:0046872">
    <property type="term" value="F:metal ion binding"/>
    <property type="evidence" value="ECO:0007669"/>
    <property type="project" value="UniProtKB-KW"/>
</dbReference>
<dbReference type="Proteomes" id="UP000053780">
    <property type="component" value="Unassembled WGS sequence"/>
</dbReference>
<protein>
    <submittedName>
        <fullName evidence="6">Adp-ribosylation factor</fullName>
    </submittedName>
</protein>
<evidence type="ECO:0000313" key="7">
    <source>
        <dbReference type="Proteomes" id="UP000053780"/>
    </source>
</evidence>
<feature type="binding site" evidence="3">
    <location>
        <begin position="23"/>
        <end position="30"/>
    </location>
    <ligand>
        <name>GTP</name>
        <dbReference type="ChEBI" id="CHEBI:37565"/>
    </ligand>
</feature>
<dbReference type="SMART" id="SM00178">
    <property type="entry name" value="SAR"/>
    <property type="match status" value="1"/>
</dbReference>
<comment type="similarity">
    <text evidence="5">Belongs to the small GTPase superfamily. Arf family.</text>
</comment>
<evidence type="ECO:0000313" key="6">
    <source>
        <dbReference type="EMBL" id="EQB60112.1"/>
    </source>
</evidence>
<dbReference type="GO" id="GO:0005525">
    <property type="term" value="F:GTP binding"/>
    <property type="evidence" value="ECO:0007669"/>
    <property type="project" value="UniProtKB-KW"/>
</dbReference>
<proteinExistence type="inferred from homology"/>
<dbReference type="VEuPathDB" id="MicrosporidiaDB:NAPIS_ORF02340"/>
<feature type="binding site" evidence="3">
    <location>
        <position position="68"/>
    </location>
    <ligand>
        <name>GTP</name>
        <dbReference type="ChEBI" id="CHEBI:37565"/>
    </ligand>
</feature>
<dbReference type="Pfam" id="PF00025">
    <property type="entry name" value="Arf"/>
    <property type="match status" value="1"/>
</dbReference>
<keyword evidence="2 3" id="KW-0342">GTP-binding</keyword>
<dbReference type="PANTHER" id="PTHR45697">
    <property type="entry name" value="ADP-RIBOSYLATION FACTOR-LIKE PROTEIN 2-RELATED"/>
    <property type="match status" value="1"/>
</dbReference>
<keyword evidence="4" id="KW-0479">Metal-binding</keyword>
<dbReference type="InterPro" id="IPR005225">
    <property type="entry name" value="Small_GTP-bd"/>
</dbReference>
<dbReference type="SUPFAM" id="SSF52540">
    <property type="entry name" value="P-loop containing nucleoside triphosphate hydrolases"/>
    <property type="match status" value="1"/>
</dbReference>
<name>T0KXJ7_9MICR</name>
<feature type="binding site" evidence="4">
    <location>
        <position position="46"/>
    </location>
    <ligand>
        <name>Mg(2+)</name>
        <dbReference type="ChEBI" id="CHEBI:18420"/>
    </ligand>
</feature>
<dbReference type="NCBIfam" id="TIGR00231">
    <property type="entry name" value="small_GTP"/>
    <property type="match status" value="1"/>
</dbReference>
<dbReference type="HOGENOM" id="CLU_040729_12_4_1"/>